<gene>
    <name evidence="3" type="ORF">FKY71_10635</name>
</gene>
<dbReference type="Pfam" id="PF01521">
    <property type="entry name" value="Fe-S_biosyn"/>
    <property type="match status" value="1"/>
</dbReference>
<dbReference type="STRING" id="1260251.SPISAL_02970"/>
<evidence type="ECO:0000259" key="2">
    <source>
        <dbReference type="Pfam" id="PF01521"/>
    </source>
</evidence>
<dbReference type="GO" id="GO:0005829">
    <property type="term" value="C:cytosol"/>
    <property type="evidence" value="ECO:0007669"/>
    <property type="project" value="TreeGrafter"/>
</dbReference>
<dbReference type="InterPro" id="IPR035903">
    <property type="entry name" value="HesB-like_dom_sf"/>
</dbReference>
<dbReference type="InterPro" id="IPR017870">
    <property type="entry name" value="FeS_cluster_insertion_CS"/>
</dbReference>
<dbReference type="RefSeq" id="WP_016352995.1">
    <property type="nucleotide sequence ID" value="NZ_MBFX01000002.1"/>
</dbReference>
<comment type="caution">
    <text evidence="3">The sequence shown here is derived from an EMBL/GenBank/DDBJ whole genome shotgun (WGS) entry which is preliminary data.</text>
</comment>
<name>A0A540VQK8_9GAMM</name>
<dbReference type="PANTHER" id="PTHR10072">
    <property type="entry name" value="IRON-SULFUR CLUSTER ASSEMBLY PROTEIN"/>
    <property type="match status" value="1"/>
</dbReference>
<evidence type="ECO:0000313" key="3">
    <source>
        <dbReference type="EMBL" id="TQE99050.1"/>
    </source>
</evidence>
<dbReference type="InterPro" id="IPR050322">
    <property type="entry name" value="Fe-S_cluster_asmbl/transfer"/>
</dbReference>
<proteinExistence type="inferred from homology"/>
<dbReference type="PANTHER" id="PTHR10072:SF41">
    <property type="entry name" value="IRON-SULFUR CLUSTER ASSEMBLY 1 HOMOLOG, MITOCHONDRIAL"/>
    <property type="match status" value="1"/>
</dbReference>
<dbReference type="GO" id="GO:0016226">
    <property type="term" value="P:iron-sulfur cluster assembly"/>
    <property type="evidence" value="ECO:0007669"/>
    <property type="project" value="InterPro"/>
</dbReference>
<dbReference type="Proteomes" id="UP000315400">
    <property type="component" value="Unassembled WGS sequence"/>
</dbReference>
<evidence type="ECO:0000313" key="4">
    <source>
        <dbReference type="Proteomes" id="UP000315400"/>
    </source>
</evidence>
<comment type="similarity">
    <text evidence="1">Belongs to the HesB/IscA family.</text>
</comment>
<sequence>MTIQVTERAAEHIRDALSRHGSGIGLRLGVRTSGCSGFMYTVDYAEEADSEDTIIEEHGVAVVVDRKSLPFLEGLELDFVRDGLNERFSFRNPNVTAECGCGESFAVQ</sequence>
<dbReference type="NCBIfam" id="TIGR00049">
    <property type="entry name" value="iron-sulfur cluster assembly accessory protein"/>
    <property type="match status" value="1"/>
</dbReference>
<evidence type="ECO:0000256" key="1">
    <source>
        <dbReference type="ARBA" id="ARBA00006718"/>
    </source>
</evidence>
<dbReference type="SUPFAM" id="SSF89360">
    <property type="entry name" value="HesB-like domain"/>
    <property type="match status" value="1"/>
</dbReference>
<dbReference type="InterPro" id="IPR000361">
    <property type="entry name" value="ATAP_core_dom"/>
</dbReference>
<reference evidence="3 4" key="1">
    <citation type="submission" date="2019-06" db="EMBL/GenBank/DDBJ databases">
        <title>Metagenome assembled Genome of Spiribacter salinus SL48-SHIP from the microbial mat of Salt Lake 48 (Novosibirsk region, Russia).</title>
        <authorList>
            <person name="Shipova A."/>
            <person name="Rozanov A.S."/>
            <person name="Bryanskaya A.V."/>
            <person name="Peltek S.E."/>
        </authorList>
    </citation>
    <scope>NUCLEOTIDE SEQUENCE [LARGE SCALE GENOMIC DNA]</scope>
    <source>
        <strain evidence="3">SL48-SHIP-2</strain>
    </source>
</reference>
<dbReference type="PROSITE" id="PS01152">
    <property type="entry name" value="HESB"/>
    <property type="match status" value="1"/>
</dbReference>
<accession>A0A540VQK8</accession>
<dbReference type="InterPro" id="IPR016092">
    <property type="entry name" value="ATAP"/>
</dbReference>
<dbReference type="AlphaFoldDB" id="A0A540VQK8"/>
<dbReference type="Gene3D" id="2.60.300.12">
    <property type="entry name" value="HesB-like domain"/>
    <property type="match status" value="1"/>
</dbReference>
<feature type="domain" description="Core" evidence="2">
    <location>
        <begin position="1"/>
        <end position="103"/>
    </location>
</feature>
<dbReference type="EMBL" id="VIFK01000098">
    <property type="protein sequence ID" value="TQE99050.1"/>
    <property type="molecule type" value="Genomic_DNA"/>
</dbReference>
<organism evidence="3 4">
    <name type="scientific">Spiribacter salinus</name>
    <dbReference type="NCBI Taxonomy" id="1335746"/>
    <lineage>
        <taxon>Bacteria</taxon>
        <taxon>Pseudomonadati</taxon>
        <taxon>Pseudomonadota</taxon>
        <taxon>Gammaproteobacteria</taxon>
        <taxon>Chromatiales</taxon>
        <taxon>Ectothiorhodospiraceae</taxon>
        <taxon>Spiribacter</taxon>
    </lineage>
</organism>
<protein>
    <submittedName>
        <fullName evidence="3">Iron-sulfur cluster assembly accessory protein</fullName>
    </submittedName>
</protein>
<dbReference type="GO" id="GO:0051537">
    <property type="term" value="F:2 iron, 2 sulfur cluster binding"/>
    <property type="evidence" value="ECO:0007669"/>
    <property type="project" value="TreeGrafter"/>
</dbReference>